<dbReference type="RefSeq" id="WP_230732137.1">
    <property type="nucleotide sequence ID" value="NZ_JAJNDB010000001.1"/>
</dbReference>
<gene>
    <name evidence="1" type="ORF">LQ327_09880</name>
</gene>
<evidence type="ECO:0000313" key="2">
    <source>
        <dbReference type="Proteomes" id="UP001199469"/>
    </source>
</evidence>
<comment type="caution">
    <text evidence="1">The sequence shown here is derived from an EMBL/GenBank/DDBJ whole genome shotgun (WGS) entry which is preliminary data.</text>
</comment>
<keyword evidence="2" id="KW-1185">Reference proteome</keyword>
<organism evidence="1 2">
    <name type="scientific">Actinomycetospora endophytica</name>
    <dbReference type="NCBI Taxonomy" id="2291215"/>
    <lineage>
        <taxon>Bacteria</taxon>
        <taxon>Bacillati</taxon>
        <taxon>Actinomycetota</taxon>
        <taxon>Actinomycetes</taxon>
        <taxon>Pseudonocardiales</taxon>
        <taxon>Pseudonocardiaceae</taxon>
        <taxon>Actinomycetospora</taxon>
    </lineage>
</organism>
<reference evidence="1 2" key="1">
    <citation type="submission" date="2021-11" db="EMBL/GenBank/DDBJ databases">
        <title>Draft genome sequence of Actinomycetospora sp. SF1 isolated from the rhizosphere soil.</title>
        <authorList>
            <person name="Duangmal K."/>
            <person name="Chantavorakit T."/>
        </authorList>
    </citation>
    <scope>NUCLEOTIDE SEQUENCE [LARGE SCALE GENOMIC DNA]</scope>
    <source>
        <strain evidence="1 2">TBRC 5722</strain>
    </source>
</reference>
<name>A0ABS8P6D5_9PSEU</name>
<accession>A0ABS8P6D5</accession>
<proteinExistence type="predicted"/>
<evidence type="ECO:0000313" key="1">
    <source>
        <dbReference type="EMBL" id="MCD2193684.1"/>
    </source>
</evidence>
<protein>
    <submittedName>
        <fullName evidence="1">Uncharacterized protein</fullName>
    </submittedName>
</protein>
<dbReference type="EMBL" id="JAJNDB010000001">
    <property type="protein sequence ID" value="MCD2193684.1"/>
    <property type="molecule type" value="Genomic_DNA"/>
</dbReference>
<sequence length="62" mass="6904">MVARHRLRIGRAHAGKTITVIAEDTTFRVLDGDHELTTFAPDPSKPLTRFKTWTKAGPTTKS</sequence>
<dbReference type="Proteomes" id="UP001199469">
    <property type="component" value="Unassembled WGS sequence"/>
</dbReference>